<accession>A0A0N1FKM0</accession>
<name>A0A0N1FKM0_9HYPH</name>
<protein>
    <submittedName>
        <fullName evidence="2">Uncharacterized protein</fullName>
    </submittedName>
</protein>
<feature type="compositionally biased region" description="Basic and acidic residues" evidence="1">
    <location>
        <begin position="1"/>
        <end position="10"/>
    </location>
</feature>
<feature type="region of interest" description="Disordered" evidence="1">
    <location>
        <begin position="1"/>
        <end position="88"/>
    </location>
</feature>
<dbReference type="AlphaFoldDB" id="A0A0N1FKM0"/>
<proteinExistence type="predicted"/>
<organism evidence="2 3">
    <name type="scientific">Bosea vaviloviae</name>
    <dbReference type="NCBI Taxonomy" id="1526658"/>
    <lineage>
        <taxon>Bacteria</taxon>
        <taxon>Pseudomonadati</taxon>
        <taxon>Pseudomonadota</taxon>
        <taxon>Alphaproteobacteria</taxon>
        <taxon>Hyphomicrobiales</taxon>
        <taxon>Boseaceae</taxon>
        <taxon>Bosea</taxon>
    </lineage>
</organism>
<feature type="compositionally biased region" description="Basic residues" evidence="1">
    <location>
        <begin position="52"/>
        <end position="64"/>
    </location>
</feature>
<gene>
    <name evidence="2" type="ORF">AE618_03205</name>
</gene>
<dbReference type="Proteomes" id="UP000037822">
    <property type="component" value="Unassembled WGS sequence"/>
</dbReference>
<keyword evidence="3" id="KW-1185">Reference proteome</keyword>
<evidence type="ECO:0000256" key="1">
    <source>
        <dbReference type="SAM" id="MobiDB-lite"/>
    </source>
</evidence>
<evidence type="ECO:0000313" key="2">
    <source>
        <dbReference type="EMBL" id="KPH82504.1"/>
    </source>
</evidence>
<sequence length="88" mass="9531">MSRRPPEPMRRPASPPGVRHCGRAASATVPRSSAQDGVPSGRSAHWRESQRRCQRRRPARRRGRGGGPQVARSGRTSWSCGVAAAPHA</sequence>
<dbReference type="EMBL" id="LGSZ01000019">
    <property type="protein sequence ID" value="KPH82504.1"/>
    <property type="molecule type" value="Genomic_DNA"/>
</dbReference>
<reference evidence="2 3" key="1">
    <citation type="submission" date="2015-07" db="EMBL/GenBank/DDBJ databases">
        <title>Whole genome sequencing of Bosea vaviloviae isolated from cave pool.</title>
        <authorList>
            <person name="Tan N.E.H."/>
            <person name="Lee Y.P."/>
            <person name="Gan H.M."/>
            <person name="Barton H."/>
            <person name="Savka M.A."/>
        </authorList>
    </citation>
    <scope>NUCLEOTIDE SEQUENCE [LARGE SCALE GENOMIC DNA]</scope>
    <source>
        <strain evidence="2 3">SD260</strain>
    </source>
</reference>
<comment type="caution">
    <text evidence="2">The sequence shown here is derived from an EMBL/GenBank/DDBJ whole genome shotgun (WGS) entry which is preliminary data.</text>
</comment>
<evidence type="ECO:0000313" key="3">
    <source>
        <dbReference type="Proteomes" id="UP000037822"/>
    </source>
</evidence>